<dbReference type="Pfam" id="PF13410">
    <property type="entry name" value="GST_C_2"/>
    <property type="match status" value="1"/>
</dbReference>
<dbReference type="CDD" id="cd03060">
    <property type="entry name" value="GST_N_Omega_like"/>
    <property type="match status" value="1"/>
</dbReference>
<dbReference type="PROSITE" id="PS50405">
    <property type="entry name" value="GST_CTER"/>
    <property type="match status" value="1"/>
</dbReference>
<proteinExistence type="predicted"/>
<dbReference type="InterPro" id="IPR050983">
    <property type="entry name" value="GST_Omega/HSP26"/>
</dbReference>
<dbReference type="GO" id="GO:0005737">
    <property type="term" value="C:cytoplasm"/>
    <property type="evidence" value="ECO:0007669"/>
    <property type="project" value="TreeGrafter"/>
</dbReference>
<reference evidence="3 4" key="1">
    <citation type="journal article" date="2013" name="Genome Announc.">
        <title>Draft Genome Sequence of Methylophaga lonarensis MPLT, a Haloalkaliphilic (Non-Methane-Utilizing) Methylotroph.</title>
        <authorList>
            <person name="Shetty S.A."/>
            <person name="Marathe N.P."/>
            <person name="Munot H."/>
            <person name="Antony C.P."/>
            <person name="Dhotre D.P."/>
            <person name="Murrell J.C."/>
            <person name="Shouche Y.S."/>
        </authorList>
    </citation>
    <scope>NUCLEOTIDE SEQUENCE [LARGE SCALE GENOMIC DNA]</scope>
    <source>
        <strain evidence="3 4">MPL</strain>
    </source>
</reference>
<dbReference type="Gene3D" id="3.40.30.10">
    <property type="entry name" value="Glutaredoxin"/>
    <property type="match status" value="1"/>
</dbReference>
<dbReference type="SUPFAM" id="SSF52833">
    <property type="entry name" value="Thioredoxin-like"/>
    <property type="match status" value="1"/>
</dbReference>
<dbReference type="GO" id="GO:0016740">
    <property type="term" value="F:transferase activity"/>
    <property type="evidence" value="ECO:0007669"/>
    <property type="project" value="UniProtKB-KW"/>
</dbReference>
<dbReference type="CDD" id="cd03196">
    <property type="entry name" value="GST_C_5"/>
    <property type="match status" value="1"/>
</dbReference>
<dbReference type="EMBL" id="APHR01000030">
    <property type="protein sequence ID" value="EMR13224.1"/>
    <property type="molecule type" value="Genomic_DNA"/>
</dbReference>
<dbReference type="PANTHER" id="PTHR43968:SF6">
    <property type="entry name" value="GLUTATHIONE S-TRANSFERASE OMEGA"/>
    <property type="match status" value="1"/>
</dbReference>
<evidence type="ECO:0000259" key="1">
    <source>
        <dbReference type="PROSITE" id="PS50404"/>
    </source>
</evidence>
<dbReference type="SUPFAM" id="SSF47616">
    <property type="entry name" value="GST C-terminal domain-like"/>
    <property type="match status" value="1"/>
</dbReference>
<dbReference type="Proteomes" id="UP000012019">
    <property type="component" value="Unassembled WGS sequence"/>
</dbReference>
<keyword evidence="4" id="KW-1185">Reference proteome</keyword>
<keyword evidence="3" id="KW-0808">Transferase</keyword>
<dbReference type="PROSITE" id="PS50404">
    <property type="entry name" value="GST_NTER"/>
    <property type="match status" value="1"/>
</dbReference>
<dbReference type="STRING" id="1286106.MPL1_06205"/>
<dbReference type="eggNOG" id="COG0625">
    <property type="taxonomic scope" value="Bacteria"/>
</dbReference>
<feature type="domain" description="GST N-terminal" evidence="1">
    <location>
        <begin position="7"/>
        <end position="86"/>
    </location>
</feature>
<evidence type="ECO:0000313" key="3">
    <source>
        <dbReference type="EMBL" id="EMR13224.1"/>
    </source>
</evidence>
<dbReference type="PANTHER" id="PTHR43968">
    <property type="match status" value="1"/>
</dbReference>
<protein>
    <submittedName>
        <fullName evidence="3">Glutathione S-transferase domain-containing protein</fullName>
    </submittedName>
</protein>
<evidence type="ECO:0000313" key="4">
    <source>
        <dbReference type="Proteomes" id="UP000012019"/>
    </source>
</evidence>
<comment type="caution">
    <text evidence="3">The sequence shown here is derived from an EMBL/GenBank/DDBJ whole genome shotgun (WGS) entry which is preliminary data.</text>
</comment>
<dbReference type="RefSeq" id="WP_009726243.1">
    <property type="nucleotide sequence ID" value="NZ_APHR01000030.1"/>
</dbReference>
<accession>M7PS24</accession>
<gene>
    <name evidence="3" type="ORF">MPL1_06205</name>
</gene>
<dbReference type="OrthoDB" id="9813092at2"/>
<dbReference type="InterPro" id="IPR036249">
    <property type="entry name" value="Thioredoxin-like_sf"/>
</dbReference>
<organism evidence="3 4">
    <name type="scientific">Methylophaga lonarensis MPL</name>
    <dbReference type="NCBI Taxonomy" id="1286106"/>
    <lineage>
        <taxon>Bacteria</taxon>
        <taxon>Pseudomonadati</taxon>
        <taxon>Pseudomonadota</taxon>
        <taxon>Gammaproteobacteria</taxon>
        <taxon>Thiotrichales</taxon>
        <taxon>Piscirickettsiaceae</taxon>
        <taxon>Methylophaga</taxon>
    </lineage>
</organism>
<name>M7PS24_9GAMM</name>
<dbReference type="InterPro" id="IPR036282">
    <property type="entry name" value="Glutathione-S-Trfase_C_sf"/>
</dbReference>
<dbReference type="InterPro" id="IPR010987">
    <property type="entry name" value="Glutathione-S-Trfase_C-like"/>
</dbReference>
<feature type="domain" description="GST C-terminal" evidence="2">
    <location>
        <begin position="83"/>
        <end position="213"/>
    </location>
</feature>
<dbReference type="InterPro" id="IPR004045">
    <property type="entry name" value="Glutathione_S-Trfase_N"/>
</dbReference>
<dbReference type="AlphaFoldDB" id="M7PS24"/>
<evidence type="ECO:0000259" key="2">
    <source>
        <dbReference type="PROSITE" id="PS50405"/>
    </source>
</evidence>
<dbReference type="Pfam" id="PF13417">
    <property type="entry name" value="GST_N_3"/>
    <property type="match status" value="1"/>
</dbReference>
<dbReference type="Gene3D" id="1.20.1050.10">
    <property type="match status" value="1"/>
</dbReference>
<dbReference type="PATRIC" id="fig|1286106.3.peg.1249"/>
<sequence length="224" mass="25721">MTHEAVTQDILYSFRRCPYAMRARLAIVASGKQVEIREIVLKDKPACMLAASAKATVPVLITAQGHVIDESLDIMLWALSANDPQGWYQGLSAEQLNKAKRLIAENDSSFKYYLDRYKYADRYPEQDAAFYRKQACLFLAELETQLQQHSGLIGQQISYADMAIAPFIRQFAMVDSQWFFQQNPFPAVKDWLESIIYSPQFETMMVKLPQWQPGDSPRLFPSDF</sequence>